<evidence type="ECO:0000313" key="2">
    <source>
        <dbReference type="Proteomes" id="UP000295096"/>
    </source>
</evidence>
<dbReference type="OrthoDB" id="7285292at2"/>
<sequence length="131" mass="13147">MIFVSGASVRPAPGTSTPLALLGVVLLLASCGADRQAAMPAAAPPPSVAQQDPLGRFVGSMPPGQAGTVMLADGRTTEARVVRAYAAASGRDCREVILGAGTAGQARLLCQSEGQWVAARPLLLGSGALRP</sequence>
<organism evidence="1 2">
    <name type="scientific">Dankookia rubra</name>
    <dbReference type="NCBI Taxonomy" id="1442381"/>
    <lineage>
        <taxon>Bacteria</taxon>
        <taxon>Pseudomonadati</taxon>
        <taxon>Pseudomonadota</taxon>
        <taxon>Alphaproteobacteria</taxon>
        <taxon>Acetobacterales</taxon>
        <taxon>Roseomonadaceae</taxon>
        <taxon>Dankookia</taxon>
    </lineage>
</organism>
<protein>
    <submittedName>
        <fullName evidence="1">Uncharacterized protein</fullName>
    </submittedName>
</protein>
<keyword evidence="2" id="KW-1185">Reference proteome</keyword>
<name>A0A4R5QQ02_9PROT</name>
<comment type="caution">
    <text evidence="1">The sequence shown here is derived from an EMBL/GenBank/DDBJ whole genome shotgun (WGS) entry which is preliminary data.</text>
</comment>
<gene>
    <name evidence="1" type="ORF">E2C06_01650</name>
</gene>
<dbReference type="AlphaFoldDB" id="A0A4R5QQ02"/>
<evidence type="ECO:0000313" key="1">
    <source>
        <dbReference type="EMBL" id="TDH64667.1"/>
    </source>
</evidence>
<dbReference type="EMBL" id="SMSJ01000001">
    <property type="protein sequence ID" value="TDH64667.1"/>
    <property type="molecule type" value="Genomic_DNA"/>
</dbReference>
<proteinExistence type="predicted"/>
<dbReference type="Proteomes" id="UP000295096">
    <property type="component" value="Unassembled WGS sequence"/>
</dbReference>
<accession>A0A4R5QQ02</accession>
<reference evidence="1 2" key="1">
    <citation type="journal article" date="2016" name="J. Microbiol.">
        <title>Dankookia rubra gen. nov., sp. nov., an alphaproteobacterium isolated from sediment of a shallow stream.</title>
        <authorList>
            <person name="Kim W.H."/>
            <person name="Kim D.H."/>
            <person name="Kang K."/>
            <person name="Ahn T.Y."/>
        </authorList>
    </citation>
    <scope>NUCLEOTIDE SEQUENCE [LARGE SCALE GENOMIC DNA]</scope>
    <source>
        <strain evidence="1 2">JCM30602</strain>
    </source>
</reference>